<keyword evidence="4 8" id="KW-0812">Transmembrane</keyword>
<dbReference type="InterPro" id="IPR001248">
    <property type="entry name" value="Pur-cyt_permease"/>
</dbReference>
<keyword evidence="6 8" id="KW-0472">Membrane</keyword>
<dbReference type="AlphaFoldDB" id="A0A6J7G6Z2"/>
<feature type="transmembrane region" description="Helical" evidence="8">
    <location>
        <begin position="194"/>
        <end position="214"/>
    </location>
</feature>
<keyword evidence="3" id="KW-0813">Transport</keyword>
<reference evidence="9" key="1">
    <citation type="submission" date="2020-05" db="EMBL/GenBank/DDBJ databases">
        <authorList>
            <person name="Chiriac C."/>
            <person name="Salcher M."/>
            <person name="Ghai R."/>
            <person name="Kavagutti S V."/>
        </authorList>
    </citation>
    <scope>NUCLEOTIDE SEQUENCE</scope>
</reference>
<feature type="transmembrane region" description="Helical" evidence="8">
    <location>
        <begin position="96"/>
        <end position="119"/>
    </location>
</feature>
<feature type="transmembrane region" description="Helical" evidence="8">
    <location>
        <begin position="427"/>
        <end position="446"/>
    </location>
</feature>
<comment type="subcellular location">
    <subcellularLocation>
        <location evidence="1">Membrane</location>
        <topology evidence="1">Multi-pass membrane protein</topology>
    </subcellularLocation>
</comment>
<evidence type="ECO:0000256" key="7">
    <source>
        <dbReference type="SAM" id="MobiDB-lite"/>
    </source>
</evidence>
<organism evidence="9">
    <name type="scientific">freshwater metagenome</name>
    <dbReference type="NCBI Taxonomy" id="449393"/>
    <lineage>
        <taxon>unclassified sequences</taxon>
        <taxon>metagenomes</taxon>
        <taxon>ecological metagenomes</taxon>
    </lineage>
</organism>
<accession>A0A6J7G6Z2</accession>
<feature type="transmembrane region" description="Helical" evidence="8">
    <location>
        <begin position="160"/>
        <end position="182"/>
    </location>
</feature>
<evidence type="ECO:0000256" key="6">
    <source>
        <dbReference type="ARBA" id="ARBA00023136"/>
    </source>
</evidence>
<dbReference type="PIRSF" id="PIRSF002744">
    <property type="entry name" value="Pur-cyt_permease"/>
    <property type="match status" value="1"/>
</dbReference>
<evidence type="ECO:0000256" key="5">
    <source>
        <dbReference type="ARBA" id="ARBA00022989"/>
    </source>
</evidence>
<name>A0A6J7G6Z2_9ZZZZ</name>
<dbReference type="Gene3D" id="1.10.4160.10">
    <property type="entry name" value="Hydantoin permease"/>
    <property type="match status" value="1"/>
</dbReference>
<feature type="transmembrane region" description="Helical" evidence="8">
    <location>
        <begin position="58"/>
        <end position="84"/>
    </location>
</feature>
<dbReference type="InterPro" id="IPR026030">
    <property type="entry name" value="Pur-cyt_permease_Fcy2/21/22"/>
</dbReference>
<evidence type="ECO:0000313" key="9">
    <source>
        <dbReference type="EMBL" id="CAB4903757.1"/>
    </source>
</evidence>
<feature type="transmembrane region" description="Helical" evidence="8">
    <location>
        <begin position="384"/>
        <end position="407"/>
    </location>
</feature>
<evidence type="ECO:0000256" key="4">
    <source>
        <dbReference type="ARBA" id="ARBA00022692"/>
    </source>
</evidence>
<evidence type="ECO:0000256" key="8">
    <source>
        <dbReference type="SAM" id="Phobius"/>
    </source>
</evidence>
<keyword evidence="5 8" id="KW-1133">Transmembrane helix</keyword>
<evidence type="ECO:0000256" key="3">
    <source>
        <dbReference type="ARBA" id="ARBA00022448"/>
    </source>
</evidence>
<evidence type="ECO:0000256" key="1">
    <source>
        <dbReference type="ARBA" id="ARBA00004141"/>
    </source>
</evidence>
<dbReference type="GO" id="GO:0005886">
    <property type="term" value="C:plasma membrane"/>
    <property type="evidence" value="ECO:0007669"/>
    <property type="project" value="TreeGrafter"/>
</dbReference>
<comment type="similarity">
    <text evidence="2">Belongs to the purine-cytosine permease (2.A.39) family.</text>
</comment>
<dbReference type="GO" id="GO:0022857">
    <property type="term" value="F:transmembrane transporter activity"/>
    <property type="evidence" value="ECO:0007669"/>
    <property type="project" value="InterPro"/>
</dbReference>
<feature type="transmembrane region" description="Helical" evidence="8">
    <location>
        <begin position="30"/>
        <end position="52"/>
    </location>
</feature>
<dbReference type="EMBL" id="CAFBMR010000005">
    <property type="protein sequence ID" value="CAB4903757.1"/>
    <property type="molecule type" value="Genomic_DNA"/>
</dbReference>
<feature type="transmembrane region" description="Helical" evidence="8">
    <location>
        <begin position="276"/>
        <end position="296"/>
    </location>
</feature>
<feature type="transmembrane region" description="Helical" evidence="8">
    <location>
        <begin position="344"/>
        <end position="364"/>
    </location>
</feature>
<gene>
    <name evidence="9" type="ORF">UFOPK3610_00281</name>
</gene>
<dbReference type="PANTHER" id="PTHR31806">
    <property type="entry name" value="PURINE-CYTOSINE PERMEASE FCY2-RELATED"/>
    <property type="match status" value="1"/>
</dbReference>
<protein>
    <submittedName>
        <fullName evidence="9">Unannotated protein</fullName>
    </submittedName>
</protein>
<dbReference type="PANTHER" id="PTHR31806:SF1">
    <property type="entry name" value="PURINE-CYTOSINE PERMEASE FCY2-RELATED"/>
    <property type="match status" value="1"/>
</dbReference>
<sequence length="465" mass="48156">MSDVSTPNAEVIEEERVSETRRAGSPRTLAATWAGVLLAPGTIITGMVAAGGSAGPGFAYGFGGLALGTIVGCVAVAFISIWGPRTGMAQMPLGRLAFGALNFVPQIFLIASLIAYNALNDLFGVNALANSLGVPFALALVAVVAIEVVVVIFGVRLMKILGMIISSVMLVICIWLLVSVAGTAPDPAPAMQSGFPLGLFLLAVALGLSGSIAWTVQACDLSRVLPVRTSARGVFLWVFLGMTIPLLVLGGIGAWVSTDIALANPMGRVQELLGAGPAAAVALVVLGVSLATANAFNDFSAGLSLRQMGVRLPRIACSLIVATAGLGLAIVSMHTSLGELTSDIVLFAGYYTAPWFGVAIVELLSRRHDSQPWRVPAQSSKAAAIAFVAGFVLLLPFTATPLGNQLAEQYPIPFGWFGFVARDVFDGGGSGFIAGVLFGVALYAILRRVLPNSPQKLEPLSHLSE</sequence>
<evidence type="ECO:0000256" key="2">
    <source>
        <dbReference type="ARBA" id="ARBA00008974"/>
    </source>
</evidence>
<feature type="transmembrane region" description="Helical" evidence="8">
    <location>
        <begin position="234"/>
        <end position="256"/>
    </location>
</feature>
<feature type="transmembrane region" description="Helical" evidence="8">
    <location>
        <begin position="316"/>
        <end position="338"/>
    </location>
</feature>
<feature type="region of interest" description="Disordered" evidence="7">
    <location>
        <begin position="1"/>
        <end position="24"/>
    </location>
</feature>
<feature type="transmembrane region" description="Helical" evidence="8">
    <location>
        <begin position="131"/>
        <end position="153"/>
    </location>
</feature>
<dbReference type="Pfam" id="PF02133">
    <property type="entry name" value="Transp_cyt_pur"/>
    <property type="match status" value="1"/>
</dbReference>
<proteinExistence type="inferred from homology"/>